<dbReference type="Proteomes" id="UP001500469">
    <property type="component" value="Unassembled WGS sequence"/>
</dbReference>
<feature type="domain" description="DUF6265" evidence="2">
    <location>
        <begin position="39"/>
        <end position="144"/>
    </location>
</feature>
<sequence length="164" mass="19048">MKIILSFAIFLTISHFAGAQVRQLEENQPPGKGKVEELSWLNGYWMGTGFGGECEEVWLPAKDGHMIGTFRFWNEGKLVFSEFMNFVQEGESISLKLKHFNPDLTGWEEKEKWTTFELIELGPNTAWFHGITYERKGDELVIYLALTENGKRTIEEFRFFRKGL</sequence>
<dbReference type="InterPro" id="IPR046232">
    <property type="entry name" value="DUF6265"/>
</dbReference>
<reference evidence="4" key="1">
    <citation type="journal article" date="2019" name="Int. J. Syst. Evol. Microbiol.">
        <title>The Global Catalogue of Microorganisms (GCM) 10K type strain sequencing project: providing services to taxonomists for standard genome sequencing and annotation.</title>
        <authorList>
            <consortium name="The Broad Institute Genomics Platform"/>
            <consortium name="The Broad Institute Genome Sequencing Center for Infectious Disease"/>
            <person name="Wu L."/>
            <person name="Ma J."/>
        </authorList>
    </citation>
    <scope>NUCLEOTIDE SEQUENCE [LARGE SCALE GENOMIC DNA]</scope>
    <source>
        <strain evidence="4">JCM 16112</strain>
    </source>
</reference>
<keyword evidence="1" id="KW-0732">Signal</keyword>
<evidence type="ECO:0000313" key="3">
    <source>
        <dbReference type="EMBL" id="GAA0878671.1"/>
    </source>
</evidence>
<feature type="chain" id="PRO_5047004299" description="DUF6265 domain-containing protein" evidence="1">
    <location>
        <begin position="20"/>
        <end position="164"/>
    </location>
</feature>
<evidence type="ECO:0000313" key="4">
    <source>
        <dbReference type="Proteomes" id="UP001500469"/>
    </source>
</evidence>
<evidence type="ECO:0000256" key="1">
    <source>
        <dbReference type="SAM" id="SignalP"/>
    </source>
</evidence>
<dbReference type="EMBL" id="BAAAFI010000007">
    <property type="protein sequence ID" value="GAA0878671.1"/>
    <property type="molecule type" value="Genomic_DNA"/>
</dbReference>
<protein>
    <recommendedName>
        <fullName evidence="2">DUF6265 domain-containing protein</fullName>
    </recommendedName>
</protein>
<gene>
    <name evidence="3" type="ORF">GCM10009119_16390</name>
</gene>
<dbReference type="RefSeq" id="WP_343850287.1">
    <property type="nucleotide sequence ID" value="NZ_BAAAFI010000007.1"/>
</dbReference>
<name>A0ABP3YB22_9BACT</name>
<accession>A0ABP3YB22</accession>
<organism evidence="3 4">
    <name type="scientific">Algoriphagus jejuensis</name>
    <dbReference type="NCBI Taxonomy" id="419934"/>
    <lineage>
        <taxon>Bacteria</taxon>
        <taxon>Pseudomonadati</taxon>
        <taxon>Bacteroidota</taxon>
        <taxon>Cytophagia</taxon>
        <taxon>Cytophagales</taxon>
        <taxon>Cyclobacteriaceae</taxon>
        <taxon>Algoriphagus</taxon>
    </lineage>
</organism>
<dbReference type="Pfam" id="PF19780">
    <property type="entry name" value="DUF6265"/>
    <property type="match status" value="1"/>
</dbReference>
<comment type="caution">
    <text evidence="3">The sequence shown here is derived from an EMBL/GenBank/DDBJ whole genome shotgun (WGS) entry which is preliminary data.</text>
</comment>
<feature type="signal peptide" evidence="1">
    <location>
        <begin position="1"/>
        <end position="19"/>
    </location>
</feature>
<proteinExistence type="predicted"/>
<evidence type="ECO:0000259" key="2">
    <source>
        <dbReference type="Pfam" id="PF19780"/>
    </source>
</evidence>
<keyword evidence="4" id="KW-1185">Reference proteome</keyword>